<dbReference type="Proteomes" id="UP001231649">
    <property type="component" value="Chromosome 2"/>
</dbReference>
<accession>A0ACC2RA25</accession>
<evidence type="ECO:0000313" key="1">
    <source>
        <dbReference type="EMBL" id="KAJ8736708.1"/>
    </source>
</evidence>
<evidence type="ECO:0000313" key="2">
    <source>
        <dbReference type="Proteomes" id="UP001231649"/>
    </source>
</evidence>
<name>A0ACC2RA25_9NEOP</name>
<organism evidence="1 2">
    <name type="scientific">Mythimna loreyi</name>
    <dbReference type="NCBI Taxonomy" id="667449"/>
    <lineage>
        <taxon>Eukaryota</taxon>
        <taxon>Metazoa</taxon>
        <taxon>Ecdysozoa</taxon>
        <taxon>Arthropoda</taxon>
        <taxon>Hexapoda</taxon>
        <taxon>Insecta</taxon>
        <taxon>Pterygota</taxon>
        <taxon>Neoptera</taxon>
        <taxon>Endopterygota</taxon>
        <taxon>Lepidoptera</taxon>
        <taxon>Glossata</taxon>
        <taxon>Ditrysia</taxon>
        <taxon>Noctuoidea</taxon>
        <taxon>Noctuidae</taxon>
        <taxon>Noctuinae</taxon>
        <taxon>Hadenini</taxon>
        <taxon>Mythimna</taxon>
    </lineage>
</organism>
<gene>
    <name evidence="1" type="ORF">PYW08_007364</name>
</gene>
<sequence>MAGDTTMLQLVAEPIRTYTEIGVYESVVKMPKITIFVFVALFCAVLCQPLDLERSDEESKEEQHHLSKRFVNPMFALGGAVDSGATKMRTKRQADECEKLTLCKLHARSQSNFLAAFQLYFVNKENARLWDHHARSLADCQERYGDCYE</sequence>
<comment type="caution">
    <text evidence="1">The sequence shown here is derived from an EMBL/GenBank/DDBJ whole genome shotgun (WGS) entry which is preliminary data.</text>
</comment>
<keyword evidence="2" id="KW-1185">Reference proteome</keyword>
<dbReference type="EMBL" id="CM056778">
    <property type="protein sequence ID" value="KAJ8736708.1"/>
    <property type="molecule type" value="Genomic_DNA"/>
</dbReference>
<proteinExistence type="predicted"/>
<protein>
    <submittedName>
        <fullName evidence="1">Uncharacterized protein</fullName>
    </submittedName>
</protein>
<reference evidence="1" key="1">
    <citation type="submission" date="2023-03" db="EMBL/GenBank/DDBJ databases">
        <title>Chromosome-level genomes of two armyworms, Mythimna separata and Mythimna loreyi, provide insights into the biosynthesis and reception of sex pheromones.</title>
        <authorList>
            <person name="Zhao H."/>
        </authorList>
    </citation>
    <scope>NUCLEOTIDE SEQUENCE</scope>
    <source>
        <strain evidence="1">BeijingLab</strain>
    </source>
</reference>